<evidence type="ECO:0000313" key="3">
    <source>
        <dbReference type="Proteomes" id="UP000219669"/>
    </source>
</evidence>
<dbReference type="OrthoDB" id="9796958at2"/>
<evidence type="ECO:0000259" key="1">
    <source>
        <dbReference type="Pfam" id="PF00857"/>
    </source>
</evidence>
<reference evidence="2 3" key="1">
    <citation type="submission" date="2017-09" db="EMBL/GenBank/DDBJ databases">
        <authorList>
            <person name="Ehlers B."/>
            <person name="Leendertz F.H."/>
        </authorList>
    </citation>
    <scope>NUCLEOTIDE SEQUENCE [LARGE SCALE GENOMIC DNA]</scope>
    <source>
        <strain evidence="2 3">DSM 16848</strain>
    </source>
</reference>
<dbReference type="PANTHER" id="PTHR14119:SF3">
    <property type="entry name" value="ISOCHORISMATASE DOMAIN-CONTAINING PROTEIN 2"/>
    <property type="match status" value="1"/>
</dbReference>
<dbReference type="Proteomes" id="UP000219669">
    <property type="component" value="Unassembled WGS sequence"/>
</dbReference>
<protein>
    <submittedName>
        <fullName evidence="2">Nicotinamidase-related amidase</fullName>
    </submittedName>
</protein>
<dbReference type="InterPro" id="IPR050993">
    <property type="entry name" value="Isochorismatase_domain"/>
</dbReference>
<dbReference type="SUPFAM" id="SSF52499">
    <property type="entry name" value="Isochorismatase-like hydrolases"/>
    <property type="match status" value="1"/>
</dbReference>
<dbReference type="RefSeq" id="WP_097113932.1">
    <property type="nucleotide sequence ID" value="NZ_CP083931.1"/>
</dbReference>
<organism evidence="2 3">
    <name type="scientific">Alysiella filiformis DSM 16848</name>
    <dbReference type="NCBI Taxonomy" id="1120981"/>
    <lineage>
        <taxon>Bacteria</taxon>
        <taxon>Pseudomonadati</taxon>
        <taxon>Pseudomonadota</taxon>
        <taxon>Betaproteobacteria</taxon>
        <taxon>Neisseriales</taxon>
        <taxon>Neisseriaceae</taxon>
        <taxon>Alysiella</taxon>
    </lineage>
</organism>
<keyword evidence="3" id="KW-1185">Reference proteome</keyword>
<dbReference type="Gene3D" id="3.40.50.850">
    <property type="entry name" value="Isochorismatase-like"/>
    <property type="match status" value="1"/>
</dbReference>
<dbReference type="InterPro" id="IPR036380">
    <property type="entry name" value="Isochorismatase-like_sf"/>
</dbReference>
<name>A0A286E8N7_9NEIS</name>
<dbReference type="EMBL" id="OCNF01000005">
    <property type="protein sequence ID" value="SOD67266.1"/>
    <property type="molecule type" value="Genomic_DNA"/>
</dbReference>
<dbReference type="PANTHER" id="PTHR14119">
    <property type="entry name" value="HYDROLASE"/>
    <property type="match status" value="1"/>
</dbReference>
<gene>
    <name evidence="2" type="ORF">SAMN02746062_00861</name>
</gene>
<proteinExistence type="predicted"/>
<evidence type="ECO:0000313" key="2">
    <source>
        <dbReference type="EMBL" id="SOD67266.1"/>
    </source>
</evidence>
<feature type="domain" description="Isochorismatase-like" evidence="1">
    <location>
        <begin position="7"/>
        <end position="155"/>
    </location>
</feature>
<dbReference type="InterPro" id="IPR000868">
    <property type="entry name" value="Isochorismatase-like_dom"/>
</dbReference>
<sequence>MFNTQNTLLLVVDIQQRLLPVLHDKDNWLSNNKKIITGLNALGVKAVMTEQYPKGLGSTLDSIRALLPETPVFEKTRFSAMIDDVAQYIITQNIENVIVIGCETHVCVLQTVLDLRDKNLNVYVPHECVTSRTLDNKNNALMQIQAAGAVVSNIESLLFHLMKDAQHPAFKTISQLVK</sequence>
<dbReference type="Pfam" id="PF00857">
    <property type="entry name" value="Isochorismatase"/>
    <property type="match status" value="1"/>
</dbReference>
<dbReference type="AlphaFoldDB" id="A0A286E8N7"/>
<accession>A0A286E8N7</accession>